<evidence type="ECO:0000313" key="12">
    <source>
        <dbReference type="Proteomes" id="UP000295192"/>
    </source>
</evidence>
<evidence type="ECO:0000259" key="10">
    <source>
        <dbReference type="PROSITE" id="PS50179"/>
    </source>
</evidence>
<dbReference type="PANTHER" id="PTHR45929">
    <property type="entry name" value="JAK PATHWAY SIGNAL TRANSDUCTION ADAPTOR MOLECULE"/>
    <property type="match status" value="1"/>
</dbReference>
<dbReference type="PROSITE" id="PS50002">
    <property type="entry name" value="SH3"/>
    <property type="match status" value="1"/>
</dbReference>
<evidence type="ECO:0000256" key="2">
    <source>
        <dbReference type="ARBA" id="ARBA00009666"/>
    </source>
</evidence>
<dbReference type="Gene3D" id="1.20.5.1940">
    <property type="match status" value="1"/>
</dbReference>
<organism evidence="11 12">
    <name type="scientific">Drosophila navojoa</name>
    <name type="common">Fruit fly</name>
    <dbReference type="NCBI Taxonomy" id="7232"/>
    <lineage>
        <taxon>Eukaryota</taxon>
        <taxon>Metazoa</taxon>
        <taxon>Ecdysozoa</taxon>
        <taxon>Arthropoda</taxon>
        <taxon>Hexapoda</taxon>
        <taxon>Insecta</taxon>
        <taxon>Pterygota</taxon>
        <taxon>Neoptera</taxon>
        <taxon>Endopterygota</taxon>
        <taxon>Diptera</taxon>
        <taxon>Brachycera</taxon>
        <taxon>Muscomorpha</taxon>
        <taxon>Ephydroidea</taxon>
        <taxon>Drosophilidae</taxon>
        <taxon>Drosophila</taxon>
    </lineage>
</organism>
<dbReference type="GO" id="GO:0035091">
    <property type="term" value="F:phosphatidylinositol binding"/>
    <property type="evidence" value="ECO:0007669"/>
    <property type="project" value="InterPro"/>
</dbReference>
<dbReference type="GO" id="GO:0033565">
    <property type="term" value="C:ESCRT-0 complex"/>
    <property type="evidence" value="ECO:0007669"/>
    <property type="project" value="TreeGrafter"/>
</dbReference>
<dbReference type="Gene3D" id="1.25.40.90">
    <property type="match status" value="1"/>
</dbReference>
<evidence type="ECO:0000256" key="3">
    <source>
        <dbReference type="ARBA" id="ARBA00022443"/>
    </source>
</evidence>
<dbReference type="InterPro" id="IPR008942">
    <property type="entry name" value="ENTH_VHS"/>
</dbReference>
<keyword evidence="5" id="KW-0967">Endosome</keyword>
<evidence type="ECO:0000256" key="6">
    <source>
        <dbReference type="ARBA" id="ARBA00022927"/>
    </source>
</evidence>
<feature type="region of interest" description="Disordered" evidence="8">
    <location>
        <begin position="497"/>
        <end position="676"/>
    </location>
</feature>
<gene>
    <name evidence="11" type="ORF">AWZ03_004946</name>
</gene>
<feature type="domain" description="SH3" evidence="9">
    <location>
        <begin position="244"/>
        <end position="303"/>
    </location>
</feature>
<dbReference type="InterPro" id="IPR002014">
    <property type="entry name" value="VHS_dom"/>
</dbReference>
<dbReference type="InterPro" id="IPR001452">
    <property type="entry name" value="SH3_domain"/>
</dbReference>
<protein>
    <recommendedName>
        <fullName evidence="13">Signal transducing adapter molecule 1</fullName>
    </recommendedName>
</protein>
<evidence type="ECO:0000256" key="7">
    <source>
        <dbReference type="PROSITE-ProRule" id="PRU00192"/>
    </source>
</evidence>
<dbReference type="PANTHER" id="PTHR45929:SF3">
    <property type="entry name" value="JAK PATHWAY SIGNAL TRANSDUCTION ADAPTOR MOLECULE"/>
    <property type="match status" value="1"/>
</dbReference>
<name>A0A484BIM4_DRONA</name>
<keyword evidence="3 7" id="KW-0728">SH3 domain</keyword>
<feature type="compositionally biased region" description="Polar residues" evidence="8">
    <location>
        <begin position="613"/>
        <end position="623"/>
    </location>
</feature>
<feature type="compositionally biased region" description="Low complexity" evidence="8">
    <location>
        <begin position="602"/>
        <end position="612"/>
    </location>
</feature>
<sequence length="725" mass="79100">MGIFGQSSSFDADVEKATSETNTNDNWSLIMDVCDKVTTNPRLAKDCLKAVMRRMGHPDPHVVMQAITLLDACANNCGKPFHLEMASRDFETEFRRLLDKAQPKVALKMRQVFKNWVETYFKNDPELNLIPTLYLKLRLDGHDFRNLNDKGSDKSAAAKAAAATLAKDPNVVSSQQEEDDIAKAIELSLKETKSSPKQQQTGGAAAASTTSSAYPSLYPSFGGSTASTQSNGNGNASSGNASAAASRTVRALYDFEAAEENELTFFSGEIIHVLDDSDANWWKGYNDRGEGLFPSNFVTADLSVDPERLDINQQHKNNAQKQAAAEEEALLQQKTEAAAAQPVEIDEAKIDRLLHLLHEANPEDPSQDSDEMLRLEQQVHQMGPLIDAELERVDRKHAQLTQLSSDLVDAINLYHSLMRDDRAAAAQFGGAGFMPAGFPGAALYGAPGYPSAAGFPPGQSYPGMHSLPYAPPPGSNAATATATTAAPVAAYPGQVPMPYQNGHAPQMNMLPPHLSQSPAVPPQSHPTHPQPVYNAQPTPVTTQQQQPQSITNYPMPLPVEQQQPQQQQMPPSTLPPQFAGAPPTATQIQQQQPPPHGYMSPQHQQQQQQQQQALPPQTYSAQPPQFYAPNGAPPVTQSYMAPPQQQQQQPQQQQPQQQPPQPQPQQQQQQPHNHNDNFSQLHQQMAAMSMAHLGGMPPAASGAAPAYHMQNDAVKNNIPIYQQQR</sequence>
<feature type="compositionally biased region" description="Low complexity" evidence="8">
    <location>
        <begin position="536"/>
        <end position="548"/>
    </location>
</feature>
<dbReference type="InterPro" id="IPR036028">
    <property type="entry name" value="SH3-like_dom_sf"/>
</dbReference>
<dbReference type="InterPro" id="IPR050670">
    <property type="entry name" value="STAM"/>
</dbReference>
<dbReference type="SMART" id="SM00288">
    <property type="entry name" value="VHS"/>
    <property type="match status" value="1"/>
</dbReference>
<dbReference type="FunFam" id="1.25.40.90:FF:000009">
    <property type="entry name" value="Putative signal transducing adapter molecule 1"/>
    <property type="match status" value="1"/>
</dbReference>
<comment type="similarity">
    <text evidence="2">Belongs to the STAM family.</text>
</comment>
<evidence type="ECO:0000313" key="11">
    <source>
        <dbReference type="EMBL" id="TDG48617.1"/>
    </source>
</evidence>
<dbReference type="CDD" id="cd11820">
    <property type="entry name" value="SH3_STAM"/>
    <property type="match status" value="1"/>
</dbReference>
<dbReference type="OrthoDB" id="10068368at2759"/>
<dbReference type="CDD" id="cd03568">
    <property type="entry name" value="VHS_STAM"/>
    <property type="match status" value="1"/>
</dbReference>
<dbReference type="STRING" id="7232.A0A484BIM4"/>
<feature type="compositionally biased region" description="Low complexity" evidence="8">
    <location>
        <begin position="642"/>
        <end position="656"/>
    </location>
</feature>
<dbReference type="InterPro" id="IPR003903">
    <property type="entry name" value="UIM_dom"/>
</dbReference>
<dbReference type="Gene3D" id="2.30.30.40">
    <property type="entry name" value="SH3 Domains"/>
    <property type="match status" value="1"/>
</dbReference>
<dbReference type="PRINTS" id="PR00452">
    <property type="entry name" value="SH3DOMAIN"/>
</dbReference>
<evidence type="ECO:0000256" key="8">
    <source>
        <dbReference type="SAM" id="MobiDB-lite"/>
    </source>
</evidence>
<feature type="domain" description="VHS" evidence="10">
    <location>
        <begin position="17"/>
        <end position="145"/>
    </location>
</feature>
<dbReference type="GO" id="GO:0043328">
    <property type="term" value="P:protein transport to vacuole involved in ubiquitin-dependent protein catabolic process via the multivesicular body sorting pathway"/>
    <property type="evidence" value="ECO:0007669"/>
    <property type="project" value="TreeGrafter"/>
</dbReference>
<dbReference type="SUPFAM" id="SSF48464">
    <property type="entry name" value="ENTH/VHS domain"/>
    <property type="match status" value="1"/>
</dbReference>
<keyword evidence="12" id="KW-1185">Reference proteome</keyword>
<comment type="subcellular location">
    <subcellularLocation>
        <location evidence="1">Endosome</location>
    </subcellularLocation>
</comment>
<evidence type="ECO:0000256" key="1">
    <source>
        <dbReference type="ARBA" id="ARBA00004177"/>
    </source>
</evidence>
<evidence type="ECO:0000256" key="5">
    <source>
        <dbReference type="ARBA" id="ARBA00022753"/>
    </source>
</evidence>
<reference evidence="11 12" key="1">
    <citation type="journal article" date="2019" name="J. Hered.">
        <title>An Improved Genome Assembly for Drosophila navojoa, the Basal Species in the mojavensis Cluster.</title>
        <authorList>
            <person name="Vanderlinde T."/>
            <person name="Dupim E.G."/>
            <person name="Nazario-Yepiz N.O."/>
            <person name="Carvalho A.B."/>
        </authorList>
    </citation>
    <scope>NUCLEOTIDE SEQUENCE [LARGE SCALE GENOMIC DNA]</scope>
    <source>
        <strain evidence="11">Navoj_Jal97</strain>
        <tissue evidence="11">Whole organism</tissue>
    </source>
</reference>
<dbReference type="SUPFAM" id="SSF50044">
    <property type="entry name" value="SH3-domain"/>
    <property type="match status" value="1"/>
</dbReference>
<dbReference type="AlphaFoldDB" id="A0A484BIM4"/>
<comment type="caution">
    <text evidence="11">The sequence shown here is derived from an EMBL/GenBank/DDBJ whole genome shotgun (WGS) entry which is preliminary data.</text>
</comment>
<feature type="compositionally biased region" description="Low complexity" evidence="8">
    <location>
        <begin position="558"/>
        <end position="591"/>
    </location>
</feature>
<dbReference type="PROSITE" id="PS50179">
    <property type="entry name" value="VHS"/>
    <property type="match status" value="1"/>
</dbReference>
<dbReference type="PROSITE" id="PS50330">
    <property type="entry name" value="UIM"/>
    <property type="match status" value="1"/>
</dbReference>
<feature type="region of interest" description="Disordered" evidence="8">
    <location>
        <begin position="190"/>
        <end position="210"/>
    </location>
</feature>
<dbReference type="OMA" id="CDKVTTN"/>
<keyword evidence="4" id="KW-0813">Transport</keyword>
<evidence type="ECO:0000256" key="4">
    <source>
        <dbReference type="ARBA" id="ARBA00022448"/>
    </source>
</evidence>
<evidence type="ECO:0000259" key="9">
    <source>
        <dbReference type="PROSITE" id="PS50002"/>
    </source>
</evidence>
<dbReference type="Pfam" id="PF00790">
    <property type="entry name" value="VHS"/>
    <property type="match status" value="1"/>
</dbReference>
<dbReference type="GO" id="GO:0043130">
    <property type="term" value="F:ubiquitin binding"/>
    <property type="evidence" value="ECO:0007669"/>
    <property type="project" value="InterPro"/>
</dbReference>
<feature type="compositionally biased region" description="Low complexity" evidence="8">
    <location>
        <begin position="198"/>
        <end position="210"/>
    </location>
</feature>
<dbReference type="SMART" id="SM00726">
    <property type="entry name" value="UIM"/>
    <property type="match status" value="1"/>
</dbReference>
<keyword evidence="6" id="KW-0653">Protein transport</keyword>
<dbReference type="Proteomes" id="UP000295192">
    <property type="component" value="Unassembled WGS sequence"/>
</dbReference>
<dbReference type="Pfam" id="PF00018">
    <property type="entry name" value="SH3_1"/>
    <property type="match status" value="1"/>
</dbReference>
<dbReference type="SMART" id="SM00326">
    <property type="entry name" value="SH3"/>
    <property type="match status" value="1"/>
</dbReference>
<dbReference type="CDD" id="cd21388">
    <property type="entry name" value="GAT_STAM"/>
    <property type="match status" value="1"/>
</dbReference>
<dbReference type="EMBL" id="LSRL02000031">
    <property type="protein sequence ID" value="TDG48617.1"/>
    <property type="molecule type" value="Genomic_DNA"/>
</dbReference>
<accession>A0A484BIM4</accession>
<proteinExistence type="inferred from homology"/>
<evidence type="ECO:0008006" key="13">
    <source>
        <dbReference type="Google" id="ProtNLM"/>
    </source>
</evidence>